<dbReference type="Proteomes" id="UP000682782">
    <property type="component" value="Chromosome"/>
</dbReference>
<accession>A0AC61N3N0</accession>
<evidence type="ECO:0000313" key="1">
    <source>
        <dbReference type="EMBL" id="QUC66016.1"/>
    </source>
</evidence>
<name>A0AC61N3N0_9FIRM</name>
<organism evidence="1 2">
    <name type="scientific">Aristaeella hokkaidonensis</name>
    <dbReference type="NCBI Taxonomy" id="3046382"/>
    <lineage>
        <taxon>Bacteria</taxon>
        <taxon>Bacillati</taxon>
        <taxon>Bacillota</taxon>
        <taxon>Clostridia</taxon>
        <taxon>Eubacteriales</taxon>
        <taxon>Aristaeellaceae</taxon>
        <taxon>Aristaeella</taxon>
    </lineage>
</organism>
<reference evidence="1" key="1">
    <citation type="submission" date="2021-01" db="EMBL/GenBank/DDBJ databases">
        <title>Complete genome sequence of Clostridiales bacterium R-7.</title>
        <authorList>
            <person name="Mahoney-Kurpe S.C."/>
            <person name="Palevich N."/>
            <person name="Koike S."/>
            <person name="Moon C.D."/>
            <person name="Attwood G.T."/>
        </authorList>
    </citation>
    <scope>NUCLEOTIDE SEQUENCE</scope>
    <source>
        <strain evidence="1">R-7</strain>
    </source>
</reference>
<gene>
    <name evidence="1" type="ORF">JYE49_09035</name>
</gene>
<sequence length="305" mass="34456">MINSLKRCCAVLAAVLLATAAPAFAEERTVRTESWRMENRNEVFAWIPEGLPAEPVPMVLAMNCTNGNPQAEVKTNGWDVLCAEEGFIVIAPEYRDSASYEETDYLRMVIEQAVSRYPVDPSRVYATGFSNGGAAAIALASEYPELIAGISAAGWLVEVRNTEGLLTPFQVLKGTEEFTIRNGQGDMELMEDEKNALRTLFEMDRMPLGETDYHTVPYWGYRPDRQESIWPEYKDYHYYGGSGIPQSNVEWQISDYCLEGYEAPFAQLVLIEGADHTPHDYHARIAWDFFSRFSRNTDGTITERK</sequence>
<dbReference type="EMBL" id="CP068393">
    <property type="protein sequence ID" value="QUC66016.1"/>
    <property type="molecule type" value="Genomic_DNA"/>
</dbReference>
<evidence type="ECO:0000313" key="2">
    <source>
        <dbReference type="Proteomes" id="UP000682782"/>
    </source>
</evidence>
<keyword evidence="2" id="KW-1185">Reference proteome</keyword>
<protein>
    <submittedName>
        <fullName evidence="1">Uncharacterized protein</fullName>
    </submittedName>
</protein>
<proteinExistence type="predicted"/>